<evidence type="ECO:0000256" key="2">
    <source>
        <dbReference type="SAM" id="Phobius"/>
    </source>
</evidence>
<keyword evidence="2" id="KW-1133">Transmembrane helix</keyword>
<accession>A0ABS1SH91</accession>
<feature type="transmembrane region" description="Helical" evidence="2">
    <location>
        <begin position="94"/>
        <end position="127"/>
    </location>
</feature>
<organism evidence="3 4">
    <name type="scientific">Leucobacter chromiireducens subsp. solipictus</name>
    <dbReference type="NCBI Taxonomy" id="398235"/>
    <lineage>
        <taxon>Bacteria</taxon>
        <taxon>Bacillati</taxon>
        <taxon>Actinomycetota</taxon>
        <taxon>Actinomycetes</taxon>
        <taxon>Micrococcales</taxon>
        <taxon>Microbacteriaceae</taxon>
        <taxon>Leucobacter</taxon>
    </lineage>
</organism>
<feature type="transmembrane region" description="Helical" evidence="2">
    <location>
        <begin position="49"/>
        <end position="82"/>
    </location>
</feature>
<dbReference type="EMBL" id="QYAC01000003">
    <property type="protein sequence ID" value="MBL3678839.1"/>
    <property type="molecule type" value="Genomic_DNA"/>
</dbReference>
<reference evidence="3 4" key="1">
    <citation type="submission" date="2018-09" db="EMBL/GenBank/DDBJ databases">
        <title>Comparative genomics of Leucobacter spp.</title>
        <authorList>
            <person name="Reis A.C."/>
            <person name="Kolvenbach B.A."/>
            <person name="Corvini P.F.X."/>
            <person name="Nunes O.C."/>
        </authorList>
    </citation>
    <scope>NUCLEOTIDE SEQUENCE [LARGE SCALE GENOMIC DNA]</scope>
    <source>
        <strain evidence="3 4">TAN 31504</strain>
    </source>
</reference>
<keyword evidence="2" id="KW-0472">Membrane</keyword>
<comment type="caution">
    <text evidence="3">The sequence shown here is derived from an EMBL/GenBank/DDBJ whole genome shotgun (WGS) entry which is preliminary data.</text>
</comment>
<dbReference type="Proteomes" id="UP001645859">
    <property type="component" value="Unassembled WGS sequence"/>
</dbReference>
<gene>
    <name evidence="3" type="ORF">D3230_05960</name>
</gene>
<feature type="region of interest" description="Disordered" evidence="1">
    <location>
        <begin position="1"/>
        <end position="44"/>
    </location>
</feature>
<evidence type="ECO:0000313" key="3">
    <source>
        <dbReference type="EMBL" id="MBL3678839.1"/>
    </source>
</evidence>
<evidence type="ECO:0000256" key="1">
    <source>
        <dbReference type="SAM" id="MobiDB-lite"/>
    </source>
</evidence>
<keyword evidence="4" id="KW-1185">Reference proteome</keyword>
<name>A0ABS1SH91_9MICO</name>
<keyword evidence="2" id="KW-0812">Transmembrane</keyword>
<feature type="compositionally biased region" description="Low complexity" evidence="1">
    <location>
        <begin position="20"/>
        <end position="42"/>
    </location>
</feature>
<sequence>MIPGETTFAAPNTAPGATSQGAPDPAQQWAQPAPQGGPQAAPNPETTRIFSIVSFVLGIASIVSGWTFIAPITGLVFGILALRRGTTERTLTLWGIWLNAIMLALTAIAVLIGVAVLGVGLLAMPFAWL</sequence>
<protein>
    <submittedName>
        <fullName evidence="3">DUF4190 domain-containing protein</fullName>
    </submittedName>
</protein>
<evidence type="ECO:0000313" key="4">
    <source>
        <dbReference type="Proteomes" id="UP001645859"/>
    </source>
</evidence>
<proteinExistence type="predicted"/>